<dbReference type="Pfam" id="PF13238">
    <property type="entry name" value="AAA_18"/>
    <property type="match status" value="1"/>
</dbReference>
<dbReference type="SUPFAM" id="SSF52540">
    <property type="entry name" value="P-loop containing nucleoside triphosphate hydrolases"/>
    <property type="match status" value="1"/>
</dbReference>
<comment type="caution">
    <text evidence="1">The sequence shown here is derived from an EMBL/GenBank/DDBJ whole genome shotgun (WGS) entry which is preliminary data.</text>
</comment>
<name>A0ABP9JA95_9MICO</name>
<keyword evidence="1" id="KW-0808">Transferase</keyword>
<proteinExistence type="predicted"/>
<evidence type="ECO:0000313" key="1">
    <source>
        <dbReference type="EMBL" id="GAA5024032.1"/>
    </source>
</evidence>
<keyword evidence="2" id="KW-1185">Reference proteome</keyword>
<dbReference type="Proteomes" id="UP001500427">
    <property type="component" value="Unassembled WGS sequence"/>
</dbReference>
<dbReference type="InterPro" id="IPR027417">
    <property type="entry name" value="P-loop_NTPase"/>
</dbReference>
<organism evidence="1 2">
    <name type="scientific">Terrabacter aeriphilus</name>
    <dbReference type="NCBI Taxonomy" id="515662"/>
    <lineage>
        <taxon>Bacteria</taxon>
        <taxon>Bacillati</taxon>
        <taxon>Actinomycetota</taxon>
        <taxon>Actinomycetes</taxon>
        <taxon>Micrococcales</taxon>
        <taxon>Intrasporangiaceae</taxon>
        <taxon>Terrabacter</taxon>
    </lineage>
</organism>
<evidence type="ECO:0000313" key="2">
    <source>
        <dbReference type="Proteomes" id="UP001500427"/>
    </source>
</evidence>
<dbReference type="Gene3D" id="3.40.50.300">
    <property type="entry name" value="P-loop containing nucleotide triphosphate hydrolases"/>
    <property type="match status" value="1"/>
</dbReference>
<reference evidence="2" key="1">
    <citation type="journal article" date="2019" name="Int. J. Syst. Evol. Microbiol.">
        <title>The Global Catalogue of Microorganisms (GCM) 10K type strain sequencing project: providing services to taxonomists for standard genome sequencing and annotation.</title>
        <authorList>
            <consortium name="The Broad Institute Genomics Platform"/>
            <consortium name="The Broad Institute Genome Sequencing Center for Infectious Disease"/>
            <person name="Wu L."/>
            <person name="Ma J."/>
        </authorList>
    </citation>
    <scope>NUCLEOTIDE SEQUENCE [LARGE SCALE GENOMIC DNA]</scope>
    <source>
        <strain evidence="2">JCM 17687</strain>
    </source>
</reference>
<gene>
    <name evidence="1" type="ORF">GCM10023258_15810</name>
</gene>
<sequence length="162" mass="18043">MGVRNYLVEGVSATGKTSVCRELARRGFRAVNGDTDLAYQGDPLTGVPLDTADHEHHVWDVRRVRAMVADRSDPVTFFCGGSRNFPAFVDLFDEVFVLEVDLETLLSRLDRRPPGEWGSEPSERELVVRLHASREDVPSTGVVIDATRPLTEVVDEILRHTG</sequence>
<dbReference type="GO" id="GO:0016301">
    <property type="term" value="F:kinase activity"/>
    <property type="evidence" value="ECO:0007669"/>
    <property type="project" value="UniProtKB-KW"/>
</dbReference>
<dbReference type="EMBL" id="BAABIW010000010">
    <property type="protein sequence ID" value="GAA5024032.1"/>
    <property type="molecule type" value="Genomic_DNA"/>
</dbReference>
<dbReference type="RefSeq" id="WP_345506912.1">
    <property type="nucleotide sequence ID" value="NZ_BAABIW010000010.1"/>
</dbReference>
<keyword evidence="1" id="KW-0418">Kinase</keyword>
<accession>A0ABP9JA95</accession>
<protein>
    <submittedName>
        <fullName evidence="1">Nucleoside kinase</fullName>
    </submittedName>
</protein>